<dbReference type="InterPro" id="IPR027417">
    <property type="entry name" value="P-loop_NTPase"/>
</dbReference>
<evidence type="ECO:0000256" key="4">
    <source>
        <dbReference type="ARBA" id="ARBA00022801"/>
    </source>
</evidence>
<dbReference type="InterPro" id="IPR008824">
    <property type="entry name" value="RuvB-like_N"/>
</dbReference>
<dbReference type="PANTHER" id="PTHR42848">
    <property type="match status" value="1"/>
</dbReference>
<dbReference type="InterPro" id="IPR041445">
    <property type="entry name" value="AAA_lid_4"/>
</dbReference>
<feature type="binding site" evidence="9">
    <location>
        <position position="68"/>
    </location>
    <ligand>
        <name>ATP</name>
        <dbReference type="ChEBI" id="CHEBI:30616"/>
    </ligand>
</feature>
<dbReference type="Pfam" id="PF05496">
    <property type="entry name" value="RuvB_N"/>
    <property type="match status" value="1"/>
</dbReference>
<keyword evidence="5 9" id="KW-0067">ATP-binding</keyword>
<dbReference type="RefSeq" id="WP_035161357.1">
    <property type="nucleotide sequence ID" value="NZ_AZTB01000001.1"/>
</dbReference>
<feature type="domain" description="AAA+ ATPase" evidence="10">
    <location>
        <begin position="57"/>
        <end position="188"/>
    </location>
</feature>
<dbReference type="AlphaFoldDB" id="A0A096CY98"/>
<feature type="binding site" evidence="9">
    <location>
        <position position="224"/>
    </location>
    <ligand>
        <name>ATP</name>
        <dbReference type="ChEBI" id="CHEBI:30616"/>
    </ligand>
</feature>
<comment type="similarity">
    <text evidence="9">Belongs to the RuvB family.</text>
</comment>
<feature type="binding site" evidence="9">
    <location>
        <position position="187"/>
    </location>
    <ligand>
        <name>ATP</name>
        <dbReference type="ChEBI" id="CHEBI:30616"/>
    </ligand>
</feature>
<evidence type="ECO:0000256" key="2">
    <source>
        <dbReference type="ARBA" id="ARBA00022741"/>
    </source>
</evidence>
<dbReference type="GO" id="GO:0016887">
    <property type="term" value="F:ATP hydrolysis activity"/>
    <property type="evidence" value="ECO:0007669"/>
    <property type="project" value="RHEA"/>
</dbReference>
<dbReference type="PANTHER" id="PTHR42848:SF1">
    <property type="entry name" value="HOLLIDAY JUNCTION BRANCH MIGRATION COMPLEX SUBUNIT RUVB"/>
    <property type="match status" value="1"/>
</dbReference>
<evidence type="ECO:0000256" key="7">
    <source>
        <dbReference type="ARBA" id="ARBA00023172"/>
    </source>
</evidence>
<dbReference type="Pfam" id="PF17864">
    <property type="entry name" value="AAA_lid_4"/>
    <property type="match status" value="1"/>
</dbReference>
<keyword evidence="3 9" id="KW-0227">DNA damage</keyword>
<dbReference type="InterPro" id="IPR003593">
    <property type="entry name" value="AAA+_ATPase"/>
</dbReference>
<dbReference type="GO" id="GO:0000400">
    <property type="term" value="F:four-way junction DNA binding"/>
    <property type="evidence" value="ECO:0007669"/>
    <property type="project" value="UniProtKB-UniRule"/>
</dbReference>
<feature type="binding site" evidence="9">
    <location>
        <position position="321"/>
    </location>
    <ligand>
        <name>DNA</name>
        <dbReference type="ChEBI" id="CHEBI:16991"/>
    </ligand>
</feature>
<proteinExistence type="inferred from homology"/>
<evidence type="ECO:0000256" key="8">
    <source>
        <dbReference type="ARBA" id="ARBA00023204"/>
    </source>
</evidence>
<dbReference type="InterPro" id="IPR004605">
    <property type="entry name" value="DNA_helicase_Holl-junc_RuvB"/>
</dbReference>
<keyword evidence="11" id="KW-0347">Helicase</keyword>
<organism evidence="11 12">
    <name type="scientific">Caloranaerobacter azorensis H53214</name>
    <dbReference type="NCBI Taxonomy" id="1156417"/>
    <lineage>
        <taxon>Bacteria</taxon>
        <taxon>Bacillati</taxon>
        <taxon>Bacillota</taxon>
        <taxon>Tissierellia</taxon>
        <taxon>Tissierellales</taxon>
        <taxon>Thermohalobacteraceae</taxon>
        <taxon>Caloranaerobacter</taxon>
    </lineage>
</organism>
<dbReference type="FunFam" id="3.40.50.300:FF:000073">
    <property type="entry name" value="Holliday junction ATP-dependent DNA helicase RuvB"/>
    <property type="match status" value="1"/>
</dbReference>
<feature type="binding site" evidence="9">
    <location>
        <position position="26"/>
    </location>
    <ligand>
        <name>ATP</name>
        <dbReference type="ChEBI" id="CHEBI:30616"/>
    </ligand>
</feature>
<dbReference type="SUPFAM" id="SSF46785">
    <property type="entry name" value="Winged helix' DNA-binding domain"/>
    <property type="match status" value="1"/>
</dbReference>
<evidence type="ECO:0000256" key="5">
    <source>
        <dbReference type="ARBA" id="ARBA00022840"/>
    </source>
</evidence>
<dbReference type="Gene3D" id="1.10.8.60">
    <property type="match status" value="1"/>
</dbReference>
<dbReference type="GO" id="GO:0005524">
    <property type="term" value="F:ATP binding"/>
    <property type="evidence" value="ECO:0007669"/>
    <property type="project" value="UniProtKB-UniRule"/>
</dbReference>
<dbReference type="HAMAP" id="MF_00016">
    <property type="entry name" value="DNA_HJ_migration_RuvB"/>
    <property type="match status" value="1"/>
</dbReference>
<evidence type="ECO:0000313" key="11">
    <source>
        <dbReference type="EMBL" id="KGG81524.1"/>
    </source>
</evidence>
<feature type="binding site" evidence="9">
    <location>
        <position position="177"/>
    </location>
    <ligand>
        <name>ATP</name>
        <dbReference type="ChEBI" id="CHEBI:30616"/>
    </ligand>
</feature>
<dbReference type="EC" id="3.6.4.-" evidence="9"/>
<evidence type="ECO:0000256" key="3">
    <source>
        <dbReference type="ARBA" id="ARBA00022763"/>
    </source>
</evidence>
<feature type="binding site" evidence="9">
    <location>
        <position position="27"/>
    </location>
    <ligand>
        <name>ATP</name>
        <dbReference type="ChEBI" id="CHEBI:30616"/>
    </ligand>
</feature>
<comment type="caution">
    <text evidence="11">The sequence shown here is derived from an EMBL/GenBank/DDBJ whole genome shotgun (WGS) entry which is preliminary data.</text>
</comment>
<evidence type="ECO:0000256" key="9">
    <source>
        <dbReference type="HAMAP-Rule" id="MF_00016"/>
    </source>
</evidence>
<dbReference type="GO" id="GO:0006281">
    <property type="term" value="P:DNA repair"/>
    <property type="evidence" value="ECO:0007669"/>
    <property type="project" value="UniProtKB-UniRule"/>
</dbReference>
<feature type="region of interest" description="Large ATPase domain (RuvB-L)" evidence="9">
    <location>
        <begin position="7"/>
        <end position="187"/>
    </location>
</feature>
<dbReference type="SUPFAM" id="SSF52540">
    <property type="entry name" value="P-loop containing nucleoside triphosphate hydrolases"/>
    <property type="match status" value="1"/>
</dbReference>
<protein>
    <recommendedName>
        <fullName evidence="9">Holliday junction branch migration complex subunit RuvB</fullName>
        <ecNumber evidence="9">3.6.4.-</ecNumber>
    </recommendedName>
</protein>
<feature type="binding site" evidence="9">
    <location>
        <position position="72"/>
    </location>
    <ligand>
        <name>Mg(2+)</name>
        <dbReference type="ChEBI" id="CHEBI:18420"/>
    </ligand>
</feature>
<dbReference type="InterPro" id="IPR036390">
    <property type="entry name" value="WH_DNA-bd_sf"/>
</dbReference>
<feature type="binding site" evidence="9">
    <location>
        <position position="316"/>
    </location>
    <ligand>
        <name>DNA</name>
        <dbReference type="ChEBI" id="CHEBI:16991"/>
    </ligand>
</feature>
<name>A0A096CY98_9FIRM</name>
<evidence type="ECO:0000259" key="10">
    <source>
        <dbReference type="SMART" id="SM00382"/>
    </source>
</evidence>
<comment type="subunit">
    <text evidence="9">Homohexamer. Forms an RuvA(8)-RuvB(12)-Holliday junction (HJ) complex. HJ DNA is sandwiched between 2 RuvA tetramers; dsDNA enters through RuvA and exits via RuvB. An RuvB hexamer assembles on each DNA strand where it exits the tetramer. Each RuvB hexamer is contacted by two RuvA subunits (via domain III) on 2 adjacent RuvB subunits; this complex drives branch migration. In the full resolvosome a probable DNA-RuvA(4)-RuvB(12)-RuvC(2) complex forms which resolves the HJ.</text>
</comment>
<keyword evidence="6 9" id="KW-0238">DNA-binding</keyword>
<dbReference type="GO" id="GO:0005737">
    <property type="term" value="C:cytoplasm"/>
    <property type="evidence" value="ECO:0007669"/>
    <property type="project" value="UniProtKB-SubCell"/>
</dbReference>
<feature type="binding site" evidence="9">
    <location>
        <position position="72"/>
    </location>
    <ligand>
        <name>ATP</name>
        <dbReference type="ChEBI" id="CHEBI:30616"/>
    </ligand>
</feature>
<dbReference type="SMART" id="SM00382">
    <property type="entry name" value="AAA"/>
    <property type="match status" value="1"/>
</dbReference>
<feature type="binding site" evidence="9">
    <location>
        <position position="71"/>
    </location>
    <ligand>
        <name>ATP</name>
        <dbReference type="ChEBI" id="CHEBI:30616"/>
    </ligand>
</feature>
<dbReference type="Gene3D" id="1.10.10.10">
    <property type="entry name" value="Winged helix-like DNA-binding domain superfamily/Winged helix DNA-binding domain"/>
    <property type="match status" value="1"/>
</dbReference>
<feature type="binding site" evidence="9">
    <location>
        <position position="73"/>
    </location>
    <ligand>
        <name>ATP</name>
        <dbReference type="ChEBI" id="CHEBI:30616"/>
    </ligand>
</feature>
<dbReference type="GO" id="GO:0048476">
    <property type="term" value="C:Holliday junction resolvase complex"/>
    <property type="evidence" value="ECO:0007669"/>
    <property type="project" value="UniProtKB-UniRule"/>
</dbReference>
<dbReference type="Pfam" id="PF05491">
    <property type="entry name" value="WHD_RuvB"/>
    <property type="match status" value="1"/>
</dbReference>
<feature type="binding site" evidence="9">
    <location>
        <begin position="134"/>
        <end position="136"/>
    </location>
    <ligand>
        <name>ATP</name>
        <dbReference type="ChEBI" id="CHEBI:30616"/>
    </ligand>
</feature>
<gene>
    <name evidence="9" type="primary">ruvB</name>
    <name evidence="11" type="ORF">Y919_00760</name>
</gene>
<feature type="region of interest" description="Small ATPAse domain (RuvB-S)" evidence="9">
    <location>
        <begin position="188"/>
        <end position="258"/>
    </location>
</feature>
<reference evidence="11 12" key="1">
    <citation type="submission" date="2013-12" db="EMBL/GenBank/DDBJ databases">
        <title>Draft genome sequence of Caloranaerobacter sp. H53214.</title>
        <authorList>
            <person name="Jiang L.J."/>
            <person name="Shao Z.Z."/>
            <person name="Long M.N."/>
        </authorList>
    </citation>
    <scope>NUCLEOTIDE SEQUENCE [LARGE SCALE GENOMIC DNA]</scope>
    <source>
        <strain evidence="11 12">H53214</strain>
    </source>
</reference>
<dbReference type="STRING" id="1156417.Y919_00760"/>
<dbReference type="InterPro" id="IPR008823">
    <property type="entry name" value="RuvB_wg_C"/>
</dbReference>
<dbReference type="Gene3D" id="3.40.50.300">
    <property type="entry name" value="P-loop containing nucleotide triphosphate hydrolases"/>
    <property type="match status" value="1"/>
</dbReference>
<evidence type="ECO:0000256" key="1">
    <source>
        <dbReference type="ARBA" id="ARBA00022490"/>
    </source>
</evidence>
<dbReference type="NCBIfam" id="NF000868">
    <property type="entry name" value="PRK00080.1"/>
    <property type="match status" value="1"/>
</dbReference>
<comment type="caution">
    <text evidence="9">Lacks conserved residue(s) required for the propagation of feature annotation.</text>
</comment>
<dbReference type="NCBIfam" id="TIGR00635">
    <property type="entry name" value="ruvB"/>
    <property type="match status" value="1"/>
</dbReference>
<keyword evidence="8 9" id="KW-0234">DNA repair</keyword>
<evidence type="ECO:0000313" key="12">
    <source>
        <dbReference type="Proteomes" id="UP000029622"/>
    </source>
</evidence>
<dbReference type="Proteomes" id="UP000029622">
    <property type="component" value="Unassembled WGS sequence"/>
</dbReference>
<feature type="region of interest" description="Head domain (RuvB-H)" evidence="9">
    <location>
        <begin position="261"/>
        <end position="339"/>
    </location>
</feature>
<keyword evidence="2 9" id="KW-0547">Nucleotide-binding</keyword>
<sequence length="339" mass="38148">MSSIAEENRIITSNLKYEDYEIENTLRPRRIDDYIGQNKVKEKLKIFIEAAKRRNESLDHVLLYGPPGLGKTTLANIIANEMGVNIKITSGPAIERQGDLAAILTNLEENDVLFIDEIHRLNRNVEEILYPAMEDYVLDIVIGKGPSAKSIRLDLSKFTLIGATTRAGLLTSPLRDRFGVICKLDFYDVENLKKIIIRSAYILGVKIDEDGANEIAKRSRGTPRIANRLLKRVRDYAQVVEDGVITKSVAQKALELLEVDEMGLDNVDKRLLYTIIYKFNGGPVGLDTLAASTGEESNTIEDVYEPYLLQLGFINRTPRGRVVTKKCLDYFNIKLDELG</sequence>
<comment type="domain">
    <text evidence="9">Has 3 domains, the large (RuvB-L) and small ATPase (RuvB-S) domains and the C-terminal head (RuvB-H) domain. The head domain binds DNA, while the ATPase domains jointly bind ATP, ADP or are empty depending on the state of the subunit in the translocation cycle. During a single DNA translocation step the structure of each domain remains the same, but their relative positions change.</text>
</comment>
<dbReference type="GO" id="GO:0006310">
    <property type="term" value="P:DNA recombination"/>
    <property type="evidence" value="ECO:0007669"/>
    <property type="project" value="UniProtKB-UniRule"/>
</dbReference>
<comment type="function">
    <text evidence="9">The RuvA-RuvB-RuvC complex processes Holliday junction (HJ) DNA during genetic recombination and DNA repair, while the RuvA-RuvB complex plays an important role in the rescue of blocked DNA replication forks via replication fork reversal (RFR). RuvA specifically binds to HJ cruciform DNA, conferring on it an open structure. The RuvB hexamer acts as an ATP-dependent pump, pulling dsDNA into and through the RuvAB complex. RuvB forms 2 homohexamers on either side of HJ DNA bound by 1 or 2 RuvA tetramers; 4 subunits per hexamer contact DNA at a time. Coordinated motions by a converter formed by DNA-disengaged RuvB subunits stimulates ATP hydrolysis and nucleotide exchange. Immobilization of the converter enables RuvB to convert the ATP-contained energy into a lever motion, pulling 2 nucleotides of DNA out of the RuvA tetramer per ATP hydrolyzed, thus driving DNA branch migration. The RuvB motors rotate together with the DNA substrate, which together with the progressing nucleotide cycle form the mechanistic basis for DNA recombination by continuous HJ branch migration. Branch migration allows RuvC to scan DNA until it finds its consensus sequence, where it cleaves and resolves cruciform DNA.</text>
</comment>
<dbReference type="CDD" id="cd00009">
    <property type="entry name" value="AAA"/>
    <property type="match status" value="1"/>
</dbReference>
<dbReference type="EMBL" id="AZTB01000001">
    <property type="protein sequence ID" value="KGG81524.1"/>
    <property type="molecule type" value="Genomic_DNA"/>
</dbReference>
<comment type="catalytic activity">
    <reaction evidence="9">
        <text>ATP + H2O = ADP + phosphate + H(+)</text>
        <dbReference type="Rhea" id="RHEA:13065"/>
        <dbReference type="ChEBI" id="CHEBI:15377"/>
        <dbReference type="ChEBI" id="CHEBI:15378"/>
        <dbReference type="ChEBI" id="CHEBI:30616"/>
        <dbReference type="ChEBI" id="CHEBI:43474"/>
        <dbReference type="ChEBI" id="CHEBI:456216"/>
    </reaction>
</comment>
<comment type="subcellular location">
    <subcellularLocation>
        <location evidence="9">Cytoplasm</location>
    </subcellularLocation>
</comment>
<keyword evidence="7 9" id="KW-0233">DNA recombination</keyword>
<dbReference type="InterPro" id="IPR036388">
    <property type="entry name" value="WH-like_DNA-bd_sf"/>
</dbReference>
<accession>A0A096CY98</accession>
<keyword evidence="1 9" id="KW-0963">Cytoplasm</keyword>
<keyword evidence="4 9" id="KW-0378">Hydrolase</keyword>
<dbReference type="GO" id="GO:0009378">
    <property type="term" value="F:four-way junction helicase activity"/>
    <property type="evidence" value="ECO:0007669"/>
    <property type="project" value="InterPro"/>
</dbReference>
<evidence type="ECO:0000256" key="6">
    <source>
        <dbReference type="ARBA" id="ARBA00023125"/>
    </source>
</evidence>